<accession>Q01TM8</accession>
<gene>
    <name evidence="1" type="ordered locus">Acid_6058</name>
</gene>
<sequence length="84" mass="9542">MGIRQVDLWHSLSGVRGARVLSGQILGYPDVDFRAVLGDLFQELANTEFRSRRRLNVSSKTTALHSICIPFRDHPPKSWKLHSV</sequence>
<name>Q01TM8_SOLUE</name>
<proteinExistence type="predicted"/>
<dbReference type="AlphaFoldDB" id="Q01TM8"/>
<dbReference type="InParanoid" id="Q01TM8"/>
<protein>
    <submittedName>
        <fullName evidence="1">Uncharacterized protein</fullName>
    </submittedName>
</protein>
<organism evidence="1">
    <name type="scientific">Solibacter usitatus (strain Ellin6076)</name>
    <dbReference type="NCBI Taxonomy" id="234267"/>
    <lineage>
        <taxon>Bacteria</taxon>
        <taxon>Pseudomonadati</taxon>
        <taxon>Acidobacteriota</taxon>
        <taxon>Terriglobia</taxon>
        <taxon>Bryobacterales</taxon>
        <taxon>Solibacteraceae</taxon>
        <taxon>Candidatus Solibacter</taxon>
    </lineage>
</organism>
<dbReference type="HOGENOM" id="CLU_2525773_0_0_0"/>
<evidence type="ECO:0000313" key="1">
    <source>
        <dbReference type="EMBL" id="ABJ86992.1"/>
    </source>
</evidence>
<dbReference type="KEGG" id="sus:Acid_6058"/>
<reference evidence="1" key="1">
    <citation type="submission" date="2006-10" db="EMBL/GenBank/DDBJ databases">
        <title>Complete sequence of Solibacter usitatus Ellin6076.</title>
        <authorList>
            <consortium name="US DOE Joint Genome Institute"/>
            <person name="Copeland A."/>
            <person name="Lucas S."/>
            <person name="Lapidus A."/>
            <person name="Barry K."/>
            <person name="Detter J.C."/>
            <person name="Glavina del Rio T."/>
            <person name="Hammon N."/>
            <person name="Israni S."/>
            <person name="Dalin E."/>
            <person name="Tice H."/>
            <person name="Pitluck S."/>
            <person name="Thompson L.S."/>
            <person name="Brettin T."/>
            <person name="Bruce D."/>
            <person name="Han C."/>
            <person name="Tapia R."/>
            <person name="Gilna P."/>
            <person name="Schmutz J."/>
            <person name="Larimer F."/>
            <person name="Land M."/>
            <person name="Hauser L."/>
            <person name="Kyrpides N."/>
            <person name="Mikhailova N."/>
            <person name="Janssen P.H."/>
            <person name="Kuske C.R."/>
            <person name="Richardson P."/>
        </authorList>
    </citation>
    <scope>NUCLEOTIDE SEQUENCE</scope>
    <source>
        <strain evidence="1">Ellin6076</strain>
    </source>
</reference>
<dbReference type="EMBL" id="CP000473">
    <property type="protein sequence ID" value="ABJ86992.1"/>
    <property type="molecule type" value="Genomic_DNA"/>
</dbReference>